<evidence type="ECO:0000313" key="1">
    <source>
        <dbReference type="EMBL" id="MBT2988320.1"/>
    </source>
</evidence>
<proteinExistence type="predicted"/>
<sequence length="131" mass="14798">MRFEGMGLFPFLVNDSGFIGSVMRFPQLTIGQQFEYQGKRYTKTGPMTATEESTGASTMIRRSAEVIVVVDVQVEPSTKQVKKSYNRRELLELCQEYKTKLHSQLRQMATDEGGLQLDPVLNVIDTTLDIS</sequence>
<dbReference type="EMBL" id="JAHHGM010000003">
    <property type="protein sequence ID" value="MBT2988320.1"/>
    <property type="molecule type" value="Genomic_DNA"/>
</dbReference>
<protein>
    <submittedName>
        <fullName evidence="1">Uncharacterized protein</fullName>
    </submittedName>
</protein>
<gene>
    <name evidence="1" type="ORF">KME65_05100</name>
</gene>
<dbReference type="Proteomes" id="UP000770889">
    <property type="component" value="Unassembled WGS sequence"/>
</dbReference>
<accession>A0A944MC41</accession>
<dbReference type="AlphaFoldDB" id="A0A944MC41"/>
<evidence type="ECO:0000313" key="2">
    <source>
        <dbReference type="Proteomes" id="UP000770889"/>
    </source>
</evidence>
<name>A0A944MC41_9GAMM</name>
<comment type="caution">
    <text evidence="1">The sequence shown here is derived from an EMBL/GenBank/DDBJ whole genome shotgun (WGS) entry which is preliminary data.</text>
</comment>
<reference evidence="1 2" key="1">
    <citation type="submission" date="2021-05" db="EMBL/GenBank/DDBJ databases">
        <title>Genetic and Functional Diversity in Clade A Lucinid endosymbionts from the Bahamas.</title>
        <authorList>
            <person name="Giani N.M."/>
            <person name="Engel A.S."/>
            <person name="Campbell B.J."/>
        </authorList>
    </citation>
    <scope>NUCLEOTIDE SEQUENCE [LARGE SCALE GENOMIC DNA]</scope>
    <source>
        <strain evidence="1">LUC16012Gg_MoonRockCtena</strain>
    </source>
</reference>
<organism evidence="1 2">
    <name type="scientific">Candidatus Thiodiazotropha taylori</name>
    <dbReference type="NCBI Taxonomy" id="2792791"/>
    <lineage>
        <taxon>Bacteria</taxon>
        <taxon>Pseudomonadati</taxon>
        <taxon>Pseudomonadota</taxon>
        <taxon>Gammaproteobacteria</taxon>
        <taxon>Chromatiales</taxon>
        <taxon>Sedimenticolaceae</taxon>
        <taxon>Candidatus Thiodiazotropha</taxon>
    </lineage>
</organism>